<evidence type="ECO:0000313" key="2">
    <source>
        <dbReference type="EMBL" id="GEU32243.1"/>
    </source>
</evidence>
<comment type="caution">
    <text evidence="2">The sequence shown here is derived from an EMBL/GenBank/DDBJ whole genome shotgun (WGS) entry which is preliminary data.</text>
</comment>
<sequence>MSVDVSSLSSCVPDPEFTESSIQMDNVNALVKKQPTPAAKTEATGTQLAETETHGQSTKRQQFRDPPTERKKNKATKALNAYVNGVCTCQGQVVVPWSNERPLKNKELNAIIGAWFTLWRD</sequence>
<feature type="region of interest" description="Disordered" evidence="1">
    <location>
        <begin position="32"/>
        <end position="74"/>
    </location>
</feature>
<name>A0A6L2J5E8_TANCI</name>
<reference evidence="2" key="1">
    <citation type="journal article" date="2019" name="Sci. Rep.">
        <title>Draft genome of Tanacetum cinerariifolium, the natural source of mosquito coil.</title>
        <authorList>
            <person name="Yamashiro T."/>
            <person name="Shiraishi A."/>
            <person name="Satake H."/>
            <person name="Nakayama K."/>
        </authorList>
    </citation>
    <scope>NUCLEOTIDE SEQUENCE</scope>
</reference>
<dbReference type="GO" id="GO:0006508">
    <property type="term" value="P:proteolysis"/>
    <property type="evidence" value="ECO:0007669"/>
    <property type="project" value="UniProtKB-KW"/>
</dbReference>
<evidence type="ECO:0000256" key="1">
    <source>
        <dbReference type="SAM" id="MobiDB-lite"/>
    </source>
</evidence>
<dbReference type="AlphaFoldDB" id="A0A6L2J5E8"/>
<feature type="compositionally biased region" description="Polar residues" evidence="1">
    <location>
        <begin position="43"/>
        <end position="60"/>
    </location>
</feature>
<keyword evidence="2" id="KW-0378">Hydrolase</keyword>
<protein>
    <submittedName>
        <fullName evidence="2">Ulp1 protease family, C-terminal catalytic domain-containing protein</fullName>
    </submittedName>
</protein>
<dbReference type="GO" id="GO:0008233">
    <property type="term" value="F:peptidase activity"/>
    <property type="evidence" value="ECO:0007669"/>
    <property type="project" value="UniProtKB-KW"/>
</dbReference>
<keyword evidence="2" id="KW-0645">Protease</keyword>
<organism evidence="2">
    <name type="scientific">Tanacetum cinerariifolium</name>
    <name type="common">Dalmatian daisy</name>
    <name type="synonym">Chrysanthemum cinerariifolium</name>
    <dbReference type="NCBI Taxonomy" id="118510"/>
    <lineage>
        <taxon>Eukaryota</taxon>
        <taxon>Viridiplantae</taxon>
        <taxon>Streptophyta</taxon>
        <taxon>Embryophyta</taxon>
        <taxon>Tracheophyta</taxon>
        <taxon>Spermatophyta</taxon>
        <taxon>Magnoliopsida</taxon>
        <taxon>eudicotyledons</taxon>
        <taxon>Gunneridae</taxon>
        <taxon>Pentapetalae</taxon>
        <taxon>asterids</taxon>
        <taxon>campanulids</taxon>
        <taxon>Asterales</taxon>
        <taxon>Asteraceae</taxon>
        <taxon>Asteroideae</taxon>
        <taxon>Anthemideae</taxon>
        <taxon>Anthemidinae</taxon>
        <taxon>Tanacetum</taxon>
    </lineage>
</organism>
<accession>A0A6L2J5E8</accession>
<proteinExistence type="predicted"/>
<dbReference type="EMBL" id="BKCJ010000333">
    <property type="protein sequence ID" value="GEU32243.1"/>
    <property type="molecule type" value="Genomic_DNA"/>
</dbReference>
<gene>
    <name evidence="2" type="ORF">Tci_004221</name>
</gene>